<keyword evidence="6" id="KW-1185">Reference proteome</keyword>
<organism evidence="5 6">
    <name type="scientific">Novosphingobium humi</name>
    <dbReference type="NCBI Taxonomy" id="2282397"/>
    <lineage>
        <taxon>Bacteria</taxon>
        <taxon>Pseudomonadati</taxon>
        <taxon>Pseudomonadota</taxon>
        <taxon>Alphaproteobacteria</taxon>
        <taxon>Sphingomonadales</taxon>
        <taxon>Sphingomonadaceae</taxon>
        <taxon>Novosphingobium</taxon>
    </lineage>
</organism>
<reference evidence="5 6" key="1">
    <citation type="submission" date="2023-02" db="EMBL/GenBank/DDBJ databases">
        <title>Genome sequence of Novosphingobium humi KACC 19094.</title>
        <authorList>
            <person name="Kim S."/>
            <person name="Heo J."/>
            <person name="Kwon S.-W."/>
        </authorList>
    </citation>
    <scope>NUCLEOTIDE SEQUENCE [LARGE SCALE GENOMIC DNA]</scope>
    <source>
        <strain evidence="5 6">KACC 19094</strain>
        <plasmid evidence="5 6">unnamed1</plasmid>
    </source>
</reference>
<dbReference type="RefSeq" id="WP_273619419.1">
    <property type="nucleotide sequence ID" value="NZ_CP117418.1"/>
</dbReference>
<dbReference type="Pfam" id="PF13377">
    <property type="entry name" value="Peripla_BP_3"/>
    <property type="match status" value="1"/>
</dbReference>
<keyword evidence="1" id="KW-0805">Transcription regulation</keyword>
<dbReference type="SMART" id="SM00354">
    <property type="entry name" value="HTH_LACI"/>
    <property type="match status" value="1"/>
</dbReference>
<dbReference type="PROSITE" id="PS50932">
    <property type="entry name" value="HTH_LACI_2"/>
    <property type="match status" value="1"/>
</dbReference>
<keyword evidence="3" id="KW-0804">Transcription</keyword>
<dbReference type="InterPro" id="IPR010982">
    <property type="entry name" value="Lambda_DNA-bd_dom_sf"/>
</dbReference>
<dbReference type="Pfam" id="PF00356">
    <property type="entry name" value="LacI"/>
    <property type="match status" value="1"/>
</dbReference>
<dbReference type="GO" id="GO:0003677">
    <property type="term" value="F:DNA binding"/>
    <property type="evidence" value="ECO:0007669"/>
    <property type="project" value="UniProtKB-KW"/>
</dbReference>
<name>A0ABY7U3E3_9SPHN</name>
<dbReference type="Gene3D" id="3.40.50.2300">
    <property type="match status" value="2"/>
</dbReference>
<dbReference type="Proteomes" id="UP001218231">
    <property type="component" value="Plasmid unnamed1"/>
</dbReference>
<dbReference type="PANTHER" id="PTHR30146">
    <property type="entry name" value="LACI-RELATED TRANSCRIPTIONAL REPRESSOR"/>
    <property type="match status" value="1"/>
</dbReference>
<dbReference type="PANTHER" id="PTHR30146:SF153">
    <property type="entry name" value="LACTOSE OPERON REPRESSOR"/>
    <property type="match status" value="1"/>
</dbReference>
<protein>
    <submittedName>
        <fullName evidence="5">LacI family DNA-binding transcriptional regulator</fullName>
    </submittedName>
</protein>
<gene>
    <name evidence="5" type="ORF">PQ457_19175</name>
</gene>
<keyword evidence="5" id="KW-0614">Plasmid</keyword>
<feature type="domain" description="HTH lacI-type" evidence="4">
    <location>
        <begin position="15"/>
        <end position="69"/>
    </location>
</feature>
<evidence type="ECO:0000256" key="2">
    <source>
        <dbReference type="ARBA" id="ARBA00023125"/>
    </source>
</evidence>
<keyword evidence="2 5" id="KW-0238">DNA-binding</keyword>
<sequence length="347" mass="37811">MANNKDRFLGKSQPPTMRDVAECAGVSLKSVSRVINNEPHVTARLRAKVDSAIAQLGYAPDMAARSLAGAHNYVIGVIFDNPSPHYTMKIVSGAYAACVERHYHLRFDHVDSNGPSEALLERLDAIVSNGRSDGFILTPPLCDNARVLELMEARDIRYSRIAPLHDPLRSPSVHMDDLAAAKQVADLLYSLGHRHIGFVSGPDQLSAATLRRRGFIEHLKTMQPEVKVVEAKGDFSFGSGVAAARELLCVQPRPSAIFAANDDMAAGIIAACQQMRLVVPDDLSICGFDDSWIAKLVLPTLTTVHQPVEAMAHAAAMQLLNRGGSERPRQLVLDHHLIRRDSVGPAR</sequence>
<dbReference type="CDD" id="cd01545">
    <property type="entry name" value="PBP1_SalR"/>
    <property type="match status" value="1"/>
</dbReference>
<evidence type="ECO:0000313" key="6">
    <source>
        <dbReference type="Proteomes" id="UP001218231"/>
    </source>
</evidence>
<dbReference type="InterPro" id="IPR046335">
    <property type="entry name" value="LacI/GalR-like_sensor"/>
</dbReference>
<dbReference type="SUPFAM" id="SSF47413">
    <property type="entry name" value="lambda repressor-like DNA-binding domains"/>
    <property type="match status" value="1"/>
</dbReference>
<dbReference type="InterPro" id="IPR000843">
    <property type="entry name" value="HTH_LacI"/>
</dbReference>
<dbReference type="CDD" id="cd01392">
    <property type="entry name" value="HTH_LacI"/>
    <property type="match status" value="1"/>
</dbReference>
<evidence type="ECO:0000259" key="4">
    <source>
        <dbReference type="PROSITE" id="PS50932"/>
    </source>
</evidence>
<dbReference type="EMBL" id="CP117418">
    <property type="protein sequence ID" value="WCT79135.1"/>
    <property type="molecule type" value="Genomic_DNA"/>
</dbReference>
<evidence type="ECO:0000256" key="3">
    <source>
        <dbReference type="ARBA" id="ARBA00023163"/>
    </source>
</evidence>
<evidence type="ECO:0000313" key="5">
    <source>
        <dbReference type="EMBL" id="WCT79135.1"/>
    </source>
</evidence>
<evidence type="ECO:0000256" key="1">
    <source>
        <dbReference type="ARBA" id="ARBA00023015"/>
    </source>
</evidence>
<dbReference type="SUPFAM" id="SSF53822">
    <property type="entry name" value="Periplasmic binding protein-like I"/>
    <property type="match status" value="1"/>
</dbReference>
<dbReference type="InterPro" id="IPR028082">
    <property type="entry name" value="Peripla_BP_I"/>
</dbReference>
<dbReference type="PROSITE" id="PS00356">
    <property type="entry name" value="HTH_LACI_1"/>
    <property type="match status" value="1"/>
</dbReference>
<dbReference type="Gene3D" id="1.10.260.40">
    <property type="entry name" value="lambda repressor-like DNA-binding domains"/>
    <property type="match status" value="1"/>
</dbReference>
<geneLocation type="plasmid" evidence="5 6">
    <name>unnamed1</name>
</geneLocation>
<accession>A0ABY7U3E3</accession>
<proteinExistence type="predicted"/>